<dbReference type="EMBL" id="BK015132">
    <property type="protein sequence ID" value="DAD92302.1"/>
    <property type="molecule type" value="Genomic_DNA"/>
</dbReference>
<name>A0A8S5NC80_9CAUD</name>
<accession>A0A8S5NC80</accession>
<organism evidence="1">
    <name type="scientific">Myoviridae sp. ct9MV2</name>
    <dbReference type="NCBI Taxonomy" id="2826625"/>
    <lineage>
        <taxon>Viruses</taxon>
        <taxon>Duplodnaviria</taxon>
        <taxon>Heunggongvirae</taxon>
        <taxon>Uroviricota</taxon>
        <taxon>Caudoviricetes</taxon>
    </lineage>
</organism>
<proteinExistence type="predicted"/>
<evidence type="ECO:0000313" key="1">
    <source>
        <dbReference type="EMBL" id="DAD92302.1"/>
    </source>
</evidence>
<reference evidence="1" key="1">
    <citation type="journal article" date="2021" name="Proc. Natl. Acad. Sci. U.S.A.">
        <title>A Catalog of Tens of Thousands of Viruses from Human Metagenomes Reveals Hidden Associations with Chronic Diseases.</title>
        <authorList>
            <person name="Tisza M.J."/>
            <person name="Buck C.B."/>
        </authorList>
    </citation>
    <scope>NUCLEOTIDE SEQUENCE</scope>
    <source>
        <strain evidence="1">Ct9MV2</strain>
    </source>
</reference>
<protein>
    <submittedName>
        <fullName evidence="1">Uncharacterized protein</fullName>
    </submittedName>
</protein>
<sequence length="43" mass="4826">MNLSMSKNKLHKSIQHVTTVNGKLSDKTIKLINKIAEKAYGKN</sequence>